<protein>
    <recommendedName>
        <fullName evidence="8">GPP34 family phosphoprotein</fullName>
    </recommendedName>
</protein>
<name>A0ABN1GRJ2_9ACTN</name>
<keyword evidence="7" id="KW-1185">Reference proteome</keyword>
<accession>A0ABN1GRJ2</accession>
<dbReference type="InterPro" id="IPR008628">
    <property type="entry name" value="GPP34-like"/>
</dbReference>
<keyword evidence="4" id="KW-0472">Membrane</keyword>
<evidence type="ECO:0000313" key="7">
    <source>
        <dbReference type="Proteomes" id="UP001500957"/>
    </source>
</evidence>
<evidence type="ECO:0000256" key="2">
    <source>
        <dbReference type="ARBA" id="ARBA00023034"/>
    </source>
</evidence>
<dbReference type="Gene3D" id="1.10.3630.10">
    <property type="entry name" value="yeast vps74-n-term truncation variant domain like"/>
    <property type="match status" value="1"/>
</dbReference>
<dbReference type="InterPro" id="IPR038261">
    <property type="entry name" value="GPP34-like_sf"/>
</dbReference>
<keyword evidence="3" id="KW-0446">Lipid-binding</keyword>
<reference evidence="6 7" key="1">
    <citation type="journal article" date="2019" name="Int. J. Syst. Evol. Microbiol.">
        <title>The Global Catalogue of Microorganisms (GCM) 10K type strain sequencing project: providing services to taxonomists for standard genome sequencing and annotation.</title>
        <authorList>
            <consortium name="The Broad Institute Genomics Platform"/>
            <consortium name="The Broad Institute Genome Sequencing Center for Infectious Disease"/>
            <person name="Wu L."/>
            <person name="Ma J."/>
        </authorList>
    </citation>
    <scope>NUCLEOTIDE SEQUENCE [LARGE SCALE GENOMIC DNA]</scope>
    <source>
        <strain evidence="6 7">JCM 10671</strain>
    </source>
</reference>
<evidence type="ECO:0000256" key="5">
    <source>
        <dbReference type="SAM" id="MobiDB-lite"/>
    </source>
</evidence>
<evidence type="ECO:0000256" key="3">
    <source>
        <dbReference type="ARBA" id="ARBA00023121"/>
    </source>
</evidence>
<dbReference type="Proteomes" id="UP001500957">
    <property type="component" value="Unassembled WGS sequence"/>
</dbReference>
<feature type="region of interest" description="Disordered" evidence="5">
    <location>
        <begin position="83"/>
        <end position="104"/>
    </location>
</feature>
<dbReference type="Pfam" id="PF05719">
    <property type="entry name" value="GPP34"/>
    <property type="match status" value="1"/>
</dbReference>
<evidence type="ECO:0000256" key="1">
    <source>
        <dbReference type="ARBA" id="ARBA00004255"/>
    </source>
</evidence>
<dbReference type="EMBL" id="BAAAHE010000014">
    <property type="protein sequence ID" value="GAA0617412.1"/>
    <property type="molecule type" value="Genomic_DNA"/>
</dbReference>
<keyword evidence="2" id="KW-0333">Golgi apparatus</keyword>
<comment type="caution">
    <text evidence="6">The sequence shown here is derived from an EMBL/GenBank/DDBJ whole genome shotgun (WGS) entry which is preliminary data.</text>
</comment>
<evidence type="ECO:0000256" key="4">
    <source>
        <dbReference type="ARBA" id="ARBA00023136"/>
    </source>
</evidence>
<sequence length="158" mass="16322">MTLIAEDVLLLLLDDESGAFAAGSDKRGPVLAGAVLAELALAGAVEIETETGLWKRTRVTVEDRAAVDDPVLLAALDEIDRKPRSPQDLVGGSASDCRTSSATVSSNVPCCAVRRRRFSACSRARAGPPRTPGTRRSSAPTCTASSSTGATRGSGRAP</sequence>
<comment type="subcellular location">
    <subcellularLocation>
        <location evidence="1">Golgi apparatus membrane</location>
        <topology evidence="1">Peripheral membrane protein</topology>
        <orientation evidence="1">Cytoplasmic side</orientation>
    </subcellularLocation>
</comment>
<feature type="region of interest" description="Disordered" evidence="5">
    <location>
        <begin position="121"/>
        <end position="158"/>
    </location>
</feature>
<proteinExistence type="predicted"/>
<evidence type="ECO:0008006" key="8">
    <source>
        <dbReference type="Google" id="ProtNLM"/>
    </source>
</evidence>
<gene>
    <name evidence="6" type="ORF">GCM10009547_19550</name>
</gene>
<evidence type="ECO:0000313" key="6">
    <source>
        <dbReference type="EMBL" id="GAA0617412.1"/>
    </source>
</evidence>
<organism evidence="6 7">
    <name type="scientific">Sporichthya brevicatena</name>
    <dbReference type="NCBI Taxonomy" id="171442"/>
    <lineage>
        <taxon>Bacteria</taxon>
        <taxon>Bacillati</taxon>
        <taxon>Actinomycetota</taxon>
        <taxon>Actinomycetes</taxon>
        <taxon>Sporichthyales</taxon>
        <taxon>Sporichthyaceae</taxon>
        <taxon>Sporichthya</taxon>
    </lineage>
</organism>